<dbReference type="PANTHER" id="PTHR21015:SF22">
    <property type="entry name" value="GLYCOSYLTRANSFERASE"/>
    <property type="match status" value="1"/>
</dbReference>
<keyword evidence="2" id="KW-1185">Reference proteome</keyword>
<evidence type="ECO:0000313" key="1">
    <source>
        <dbReference type="EMBL" id="QDG53454.1"/>
    </source>
</evidence>
<dbReference type="PANTHER" id="PTHR21015">
    <property type="entry name" value="UDP-N-ACETYLGLUCOSAMINE--N-ACETYLMURAMYL-(PENTAPEPTIDE) PYROPHOSPHORYL-UNDECAPRENOL N-ACETYLGLUCOSAMINE TRANSFERASE 1"/>
    <property type="match status" value="1"/>
</dbReference>
<evidence type="ECO:0000313" key="2">
    <source>
        <dbReference type="Proteomes" id="UP000315995"/>
    </source>
</evidence>
<dbReference type="EMBL" id="CP041186">
    <property type="protein sequence ID" value="QDG53454.1"/>
    <property type="molecule type" value="Genomic_DNA"/>
</dbReference>
<dbReference type="InterPro" id="IPR005262">
    <property type="entry name" value="MJ1255-like"/>
</dbReference>
<dbReference type="SUPFAM" id="SSF53756">
    <property type="entry name" value="UDP-Glycosyltransferase/glycogen phosphorylase"/>
    <property type="match status" value="1"/>
</dbReference>
<sequence length="357" mass="40312">MKILYGVVGDGMGHAIRSSVVVEKLRADGHEVHLVASGRAVDYLRERFGDISEIWGLSMVMQDNEVKKRLTARHNLKGALSGFPDNVRRFFEVEAKFSPDAVISDFETWSWAFGKMYSVPVICLDNIQIINRCEHDDDIIAGLEDDFQLAKSVVKARTPRAAHYLITTFFHPPLRKERTTLVPPILRPSIVEAEPSDGDHLLVYQTSETFQTLPAMLEQLDVPVYIYGLRRDITEDQVEGNLTYRPFSDTQFVEDLASCRGVIASAGFTLVGEAVHLGKPYLATPVRSQFEQLMNARYLDKLGYGTYYEELDAAAIEHFLGKLPDYRAALANYERQDNQQTFDRLDELLDQCAAGLL</sequence>
<dbReference type="NCBIfam" id="TIGR00661">
    <property type="entry name" value="MJ1255"/>
    <property type="match status" value="1"/>
</dbReference>
<dbReference type="Gene3D" id="3.40.50.2000">
    <property type="entry name" value="Glycogen Phosphorylase B"/>
    <property type="match status" value="1"/>
</dbReference>
<accession>A0A4Y6PYP0</accession>
<dbReference type="Pfam" id="PF13528">
    <property type="entry name" value="Glyco_trans_1_3"/>
    <property type="match status" value="1"/>
</dbReference>
<organism evidence="1 2">
    <name type="scientific">Persicimonas caeni</name>
    <dbReference type="NCBI Taxonomy" id="2292766"/>
    <lineage>
        <taxon>Bacteria</taxon>
        <taxon>Deltaproteobacteria</taxon>
        <taxon>Bradymonadales</taxon>
        <taxon>Bradymonadaceae</taxon>
        <taxon>Persicimonas</taxon>
    </lineage>
</organism>
<proteinExistence type="predicted"/>
<dbReference type="GO" id="GO:0016757">
    <property type="term" value="F:glycosyltransferase activity"/>
    <property type="evidence" value="ECO:0007669"/>
    <property type="project" value="TreeGrafter"/>
</dbReference>
<dbReference type="Proteomes" id="UP000315995">
    <property type="component" value="Chromosome"/>
</dbReference>
<dbReference type="RefSeq" id="WP_141199910.1">
    <property type="nucleotide sequence ID" value="NZ_CP041186.1"/>
</dbReference>
<reference evidence="1 2" key="1">
    <citation type="submission" date="2019-06" db="EMBL/GenBank/DDBJ databases">
        <title>Persicimonas caeni gen. nov., sp. nov., a predatory bacterium isolated from solar saltern.</title>
        <authorList>
            <person name="Wang S."/>
        </authorList>
    </citation>
    <scope>NUCLEOTIDE SEQUENCE [LARGE SCALE GENOMIC DNA]</scope>
    <source>
        <strain evidence="1 2">YN101</strain>
    </source>
</reference>
<name>A0A4Y6PYP0_PERCE</name>
<accession>A0A5B8Y9L5</accession>
<protein>
    <submittedName>
        <fullName evidence="1">Teichoic acid biosynthesis protein</fullName>
    </submittedName>
</protein>
<dbReference type="AlphaFoldDB" id="A0A4Y6PYP0"/>
<gene>
    <name evidence="1" type="ORF">FIV42_22725</name>
</gene>
<dbReference type="OrthoDB" id="9793805at2"/>